<comment type="caution">
    <text evidence="1">The sequence shown here is derived from an EMBL/GenBank/DDBJ whole genome shotgun (WGS) entry which is preliminary data.</text>
</comment>
<proteinExistence type="predicted"/>
<sequence length="228" mass="26284">MAQHQANNNNNSQNGLLGNGPMDWLTNAATFAGVDALLNRYDEENEDKAHFWRNAGLAGALALGYQYYRDHHNRPQPIAIDNEQQQQIIAQQSQPVNTGMPYAPYYYPPPQQPLDYNYGSSYQNAMIPSQPPYFGPPMMPPLMPYNTMGYNMPMMPQDPYMMMITNHMMQQQQQQQMQMQMQQQYGGMPFQNYGLPPFAVNPNMGQMPMVPYSVQHHHLFGHHRPSYF</sequence>
<dbReference type="EMBL" id="LUGH01000164">
    <property type="protein sequence ID" value="OBZ88253.1"/>
    <property type="molecule type" value="Genomic_DNA"/>
</dbReference>
<evidence type="ECO:0000313" key="1">
    <source>
        <dbReference type="EMBL" id="OBZ88253.1"/>
    </source>
</evidence>
<dbReference type="InParanoid" id="A0A1C7NGM5"/>
<dbReference type="OrthoDB" id="2289244at2759"/>
<gene>
    <name evidence="1" type="ORF">A0J61_03698</name>
</gene>
<protein>
    <submittedName>
        <fullName evidence="1">Uncharacterized protein</fullName>
    </submittedName>
</protein>
<keyword evidence="2" id="KW-1185">Reference proteome</keyword>
<reference evidence="1 2" key="1">
    <citation type="submission" date="2016-03" db="EMBL/GenBank/DDBJ databases">
        <title>Choanephora cucurbitarum.</title>
        <authorList>
            <person name="Min B."/>
            <person name="Park H."/>
            <person name="Park J.-H."/>
            <person name="Shin H.-D."/>
            <person name="Choi I.-G."/>
        </authorList>
    </citation>
    <scope>NUCLEOTIDE SEQUENCE [LARGE SCALE GENOMIC DNA]</scope>
    <source>
        <strain evidence="1 2">KUS-F28377</strain>
    </source>
</reference>
<dbReference type="AlphaFoldDB" id="A0A1C7NGM5"/>
<organism evidence="1 2">
    <name type="scientific">Choanephora cucurbitarum</name>
    <dbReference type="NCBI Taxonomy" id="101091"/>
    <lineage>
        <taxon>Eukaryota</taxon>
        <taxon>Fungi</taxon>
        <taxon>Fungi incertae sedis</taxon>
        <taxon>Mucoromycota</taxon>
        <taxon>Mucoromycotina</taxon>
        <taxon>Mucoromycetes</taxon>
        <taxon>Mucorales</taxon>
        <taxon>Mucorineae</taxon>
        <taxon>Choanephoraceae</taxon>
        <taxon>Choanephoroideae</taxon>
        <taxon>Choanephora</taxon>
    </lineage>
</organism>
<dbReference type="Proteomes" id="UP000093000">
    <property type="component" value="Unassembled WGS sequence"/>
</dbReference>
<accession>A0A1C7NGM5</accession>
<evidence type="ECO:0000313" key="2">
    <source>
        <dbReference type="Proteomes" id="UP000093000"/>
    </source>
</evidence>
<name>A0A1C7NGM5_9FUNG</name>